<evidence type="ECO:0000256" key="1">
    <source>
        <dbReference type="SAM" id="MobiDB-lite"/>
    </source>
</evidence>
<feature type="region of interest" description="Disordered" evidence="1">
    <location>
        <begin position="63"/>
        <end position="95"/>
    </location>
</feature>
<dbReference type="Proteomes" id="UP001642360">
    <property type="component" value="Unassembled WGS sequence"/>
</dbReference>
<sequence>DQVTRVVLGVGKCENGLYVLDQNHHAFASVVSSNKLRASVHLWHAWLDHPSFRTVDDGLGDSFPQTSHAVSPVHSPSLPTPPISIPTTSTNTHSM</sequence>
<feature type="compositionally biased region" description="Low complexity" evidence="1">
    <location>
        <begin position="85"/>
        <end position="95"/>
    </location>
</feature>
<evidence type="ECO:0000313" key="2">
    <source>
        <dbReference type="EMBL" id="CAK9168010.1"/>
    </source>
</evidence>
<name>A0ABC8TKA1_9AQUA</name>
<organism evidence="2 3">
    <name type="scientific">Ilex paraguariensis</name>
    <name type="common">yerba mate</name>
    <dbReference type="NCBI Taxonomy" id="185542"/>
    <lineage>
        <taxon>Eukaryota</taxon>
        <taxon>Viridiplantae</taxon>
        <taxon>Streptophyta</taxon>
        <taxon>Embryophyta</taxon>
        <taxon>Tracheophyta</taxon>
        <taxon>Spermatophyta</taxon>
        <taxon>Magnoliopsida</taxon>
        <taxon>eudicotyledons</taxon>
        <taxon>Gunneridae</taxon>
        <taxon>Pentapetalae</taxon>
        <taxon>asterids</taxon>
        <taxon>campanulids</taxon>
        <taxon>Aquifoliales</taxon>
        <taxon>Aquifoliaceae</taxon>
        <taxon>Ilex</taxon>
    </lineage>
</organism>
<keyword evidence="3" id="KW-1185">Reference proteome</keyword>
<gene>
    <name evidence="2" type="ORF">ILEXP_LOCUS37340</name>
</gene>
<feature type="non-terminal residue" evidence="2">
    <location>
        <position position="1"/>
    </location>
</feature>
<reference evidence="2 3" key="1">
    <citation type="submission" date="2024-02" db="EMBL/GenBank/DDBJ databases">
        <authorList>
            <person name="Vignale AGUSTIN F."/>
            <person name="Sosa J E."/>
            <person name="Modenutti C."/>
        </authorList>
    </citation>
    <scope>NUCLEOTIDE SEQUENCE [LARGE SCALE GENOMIC DNA]</scope>
</reference>
<accession>A0ABC8TKA1</accession>
<dbReference type="AlphaFoldDB" id="A0ABC8TKA1"/>
<proteinExistence type="predicted"/>
<protein>
    <recommendedName>
        <fullName evidence="4">GAG-pre-integrase domain-containing protein</fullName>
    </recommendedName>
</protein>
<dbReference type="EMBL" id="CAUOFW020004984">
    <property type="protein sequence ID" value="CAK9168010.1"/>
    <property type="molecule type" value="Genomic_DNA"/>
</dbReference>
<evidence type="ECO:0000313" key="3">
    <source>
        <dbReference type="Proteomes" id="UP001642360"/>
    </source>
</evidence>
<feature type="non-terminal residue" evidence="2">
    <location>
        <position position="95"/>
    </location>
</feature>
<evidence type="ECO:0008006" key="4">
    <source>
        <dbReference type="Google" id="ProtNLM"/>
    </source>
</evidence>
<comment type="caution">
    <text evidence="2">The sequence shown here is derived from an EMBL/GenBank/DDBJ whole genome shotgun (WGS) entry which is preliminary data.</text>
</comment>